<gene>
    <name evidence="10" type="ORF">AB5I84_03440</name>
</gene>
<keyword evidence="7" id="KW-0813">Transport</keyword>
<dbReference type="PANTHER" id="PTHR33362:SF5">
    <property type="entry name" value="C4-DICARBOXYLATE TRAP TRANSPORTER LARGE PERMEASE PROTEIN DCTM"/>
    <property type="match status" value="1"/>
</dbReference>
<evidence type="ECO:0000256" key="7">
    <source>
        <dbReference type="RuleBase" id="RU369079"/>
    </source>
</evidence>
<keyword evidence="6 8" id="KW-0472">Membrane</keyword>
<name>A0ABV4AFH7_9GAMM</name>
<feature type="transmembrane region" description="Helical" evidence="8">
    <location>
        <begin position="680"/>
        <end position="701"/>
    </location>
</feature>
<keyword evidence="2" id="KW-1003">Cell membrane</keyword>
<evidence type="ECO:0000256" key="3">
    <source>
        <dbReference type="ARBA" id="ARBA00022519"/>
    </source>
</evidence>
<comment type="caution">
    <text evidence="10">The sequence shown here is derived from an EMBL/GenBank/DDBJ whole genome shotgun (WGS) entry which is preliminary data.</text>
</comment>
<dbReference type="InterPro" id="IPR004681">
    <property type="entry name" value="TRAP_DctM"/>
</dbReference>
<proteinExistence type="predicted"/>
<dbReference type="EMBL" id="JBGCUO010000001">
    <property type="protein sequence ID" value="MEY1661197.1"/>
    <property type="molecule type" value="Genomic_DNA"/>
</dbReference>
<organism evidence="10 11">
    <name type="scientific">Isoalcanivorax beigongshangi</name>
    <dbReference type="NCBI Taxonomy" id="3238810"/>
    <lineage>
        <taxon>Bacteria</taxon>
        <taxon>Pseudomonadati</taxon>
        <taxon>Pseudomonadota</taxon>
        <taxon>Gammaproteobacteria</taxon>
        <taxon>Oceanospirillales</taxon>
        <taxon>Alcanivoracaceae</taxon>
        <taxon>Isoalcanivorax</taxon>
    </lineage>
</organism>
<evidence type="ECO:0000313" key="10">
    <source>
        <dbReference type="EMBL" id="MEY1661197.1"/>
    </source>
</evidence>
<keyword evidence="11" id="KW-1185">Reference proteome</keyword>
<dbReference type="Proteomes" id="UP001562065">
    <property type="component" value="Unassembled WGS sequence"/>
</dbReference>
<evidence type="ECO:0000256" key="8">
    <source>
        <dbReference type="SAM" id="Phobius"/>
    </source>
</evidence>
<dbReference type="Pfam" id="PF06808">
    <property type="entry name" value="DctM"/>
    <property type="match status" value="1"/>
</dbReference>
<feature type="transmembrane region" description="Helical" evidence="8">
    <location>
        <begin position="303"/>
        <end position="319"/>
    </location>
</feature>
<feature type="transmembrane region" description="Helical" evidence="8">
    <location>
        <begin position="22"/>
        <end position="44"/>
    </location>
</feature>
<comment type="subcellular location">
    <subcellularLocation>
        <location evidence="1 7">Cell inner membrane</location>
        <topology evidence="1 7">Multi-pass membrane protein</topology>
    </subcellularLocation>
</comment>
<feature type="transmembrane region" description="Helical" evidence="8">
    <location>
        <begin position="627"/>
        <end position="646"/>
    </location>
</feature>
<evidence type="ECO:0000313" key="11">
    <source>
        <dbReference type="Proteomes" id="UP001562065"/>
    </source>
</evidence>
<feature type="transmembrane region" description="Helical" evidence="8">
    <location>
        <begin position="160"/>
        <end position="180"/>
    </location>
</feature>
<feature type="transmembrane region" description="Helical" evidence="8">
    <location>
        <begin position="259"/>
        <end position="282"/>
    </location>
</feature>
<feature type="transmembrane region" description="Helical" evidence="8">
    <location>
        <begin position="226"/>
        <end position="247"/>
    </location>
</feature>
<feature type="transmembrane region" description="Helical" evidence="8">
    <location>
        <begin position="460"/>
        <end position="483"/>
    </location>
</feature>
<keyword evidence="5 8" id="KW-1133">Transmembrane helix</keyword>
<protein>
    <submittedName>
        <fullName evidence="10">TRAP transporter large permease subunit</fullName>
    </submittedName>
</protein>
<evidence type="ECO:0000256" key="4">
    <source>
        <dbReference type="ARBA" id="ARBA00022692"/>
    </source>
</evidence>
<reference evidence="10 11" key="1">
    <citation type="submission" date="2024-07" db="EMBL/GenBank/DDBJ databases">
        <authorList>
            <person name="Ren Q."/>
        </authorList>
    </citation>
    <scope>NUCLEOTIDE SEQUENCE [LARGE SCALE GENOMIC DNA]</scope>
    <source>
        <strain evidence="10 11">REN37</strain>
    </source>
</reference>
<evidence type="ECO:0000256" key="1">
    <source>
        <dbReference type="ARBA" id="ARBA00004429"/>
    </source>
</evidence>
<feature type="transmembrane region" description="Helical" evidence="8">
    <location>
        <begin position="547"/>
        <end position="566"/>
    </location>
</feature>
<dbReference type="RefSeq" id="WP_369454444.1">
    <property type="nucleotide sequence ID" value="NZ_JBGCUO010000001.1"/>
</dbReference>
<dbReference type="InterPro" id="IPR010656">
    <property type="entry name" value="DctM"/>
</dbReference>
<keyword evidence="4 8" id="KW-0812">Transmembrane</keyword>
<feature type="domain" description="TRAP C4-dicarboxylate transport system permease DctM subunit" evidence="9">
    <location>
        <begin position="264"/>
        <end position="698"/>
    </location>
</feature>
<comment type="function">
    <text evidence="7">Part of the tripartite ATP-independent periplasmic (TRAP) transport system.</text>
</comment>
<sequence length="703" mass="76651">MLATHQAHASASGQAAPRSQSLWSVLPASLILLLAIIFGTSSYLHSQLLSFGQSMWNDYGMLRHAMPAPTCDAHFDIEQRIADQIARAEAQAADSILPFRAPNPDSIRRSLQAQQVQCAEQHLAYAHNQQLRQSSLLVAYSSVEAAVGEVAVMGLDAQKYLLVGVILLCALVGTLQHSHISLRAIRTQRDAQVSALFQLFGNLLLLLSAVRWRAIAMDSGDSASPWVHWLWIVGFSALTLVSVVQMLRRDRQLPSGGNWLGALLTIPVYAYMALISGLYFLLAEHYQAGMAVQLIKMVKHADLYINVALYVWVGMLLKQTRLAHLVFDAIRPWKLAPELITIVVVLLAALPTAFTGASGIFLIAVGGLIYHEIRMSGARRPLAFAATAMSGSMGVVLNPCLMVVIIASLNKQVTTTQLFDSGHNVFLLTAVLFSAMVLLTRRNPLSCAPAREALPASLKALIPLLPYVVIATVSITFFHFVLNQRFNEFSAPTILPVTLILLLGYDVWSRKRQPQPAAPAAGEVAPMAPASGGFWQRLIAGTAESSIHIGALLMLMALSVVLGGVLERAGVMELFPTDFSSIWMAMTMLVAVLVVIGMFMDPYGAIILVSATIASIAYQSGIDPVHFWMVVLVAFELGYLTPPIALNQILTRQVIGDDEMDLTHAESRAEQTWWRRHERLVMPVTVMAIALLLVAYVPLAVGY</sequence>
<feature type="transmembrane region" description="Helical" evidence="8">
    <location>
        <begin position="489"/>
        <end position="508"/>
    </location>
</feature>
<evidence type="ECO:0000259" key="9">
    <source>
        <dbReference type="Pfam" id="PF06808"/>
    </source>
</evidence>
<keyword evidence="3 7" id="KW-0997">Cell inner membrane</keyword>
<dbReference type="PANTHER" id="PTHR33362">
    <property type="entry name" value="SIALIC ACID TRAP TRANSPORTER PERMEASE PROTEIN SIAT-RELATED"/>
    <property type="match status" value="1"/>
</dbReference>
<evidence type="ECO:0000256" key="2">
    <source>
        <dbReference type="ARBA" id="ARBA00022475"/>
    </source>
</evidence>
<feature type="transmembrane region" description="Helical" evidence="8">
    <location>
        <begin position="382"/>
        <end position="409"/>
    </location>
</feature>
<feature type="transmembrane region" description="Helical" evidence="8">
    <location>
        <begin position="339"/>
        <end position="370"/>
    </location>
</feature>
<feature type="transmembrane region" description="Helical" evidence="8">
    <location>
        <begin position="421"/>
        <end position="439"/>
    </location>
</feature>
<accession>A0ABV4AFH7</accession>
<evidence type="ECO:0000256" key="6">
    <source>
        <dbReference type="ARBA" id="ARBA00023136"/>
    </source>
</evidence>
<feature type="transmembrane region" description="Helical" evidence="8">
    <location>
        <begin position="195"/>
        <end position="214"/>
    </location>
</feature>
<evidence type="ECO:0000256" key="5">
    <source>
        <dbReference type="ARBA" id="ARBA00022989"/>
    </source>
</evidence>